<comment type="caution">
    <text evidence="1">The sequence shown here is derived from an EMBL/GenBank/DDBJ whole genome shotgun (WGS) entry which is preliminary data.</text>
</comment>
<reference evidence="1" key="1">
    <citation type="journal article" date="2023" name="IScience">
        <title>Live-bearing cockroach genome reveals convergent evolutionary mechanisms linked to viviparity in insects and beyond.</title>
        <authorList>
            <person name="Fouks B."/>
            <person name="Harrison M.C."/>
            <person name="Mikhailova A.A."/>
            <person name="Marchal E."/>
            <person name="English S."/>
            <person name="Carruthers M."/>
            <person name="Jennings E.C."/>
            <person name="Chiamaka E.L."/>
            <person name="Frigard R.A."/>
            <person name="Pippel M."/>
            <person name="Attardo G.M."/>
            <person name="Benoit J.B."/>
            <person name="Bornberg-Bauer E."/>
            <person name="Tobe S.S."/>
        </authorList>
    </citation>
    <scope>NUCLEOTIDE SEQUENCE</scope>
    <source>
        <strain evidence="1">Stay&amp;Tobe</strain>
    </source>
</reference>
<feature type="non-terminal residue" evidence="1">
    <location>
        <position position="1"/>
    </location>
</feature>
<dbReference type="AlphaFoldDB" id="A0AAD8EDJ8"/>
<evidence type="ECO:0000313" key="2">
    <source>
        <dbReference type="Proteomes" id="UP001233999"/>
    </source>
</evidence>
<evidence type="ECO:0000313" key="1">
    <source>
        <dbReference type="EMBL" id="KAJ9585867.1"/>
    </source>
</evidence>
<proteinExistence type="predicted"/>
<name>A0AAD8EDJ8_DIPPU</name>
<sequence>RAILSNQDVLPSTPVSHLLVDDFWGTPLSHSGSHGSYRPLCVLTFRLNYMMGGFKAWGYHLVNILLHCLATSLVVRLGRLLFPSHVPVAVTGLLFAAHPIHTEAVAGVVGRADVAACIFYLLSFQCYMAHVRHRDKLNRHWRTCTTVSCAQTCYRCLASRNDLRHSRSHGHWCEEDISKWKNSSYNEVNAGKCFCKKSGQCPKHNSFESVVNSKGIGGFSRGRQWLCLCGCVLFASCAILSKETGITVLVLCAGYDILTHLGKKRIGLVDLFTK</sequence>
<keyword evidence="2" id="KW-1185">Reference proteome</keyword>
<feature type="non-terminal residue" evidence="1">
    <location>
        <position position="274"/>
    </location>
</feature>
<dbReference type="EMBL" id="JASPKZ010007244">
    <property type="protein sequence ID" value="KAJ9585867.1"/>
    <property type="molecule type" value="Genomic_DNA"/>
</dbReference>
<reference evidence="1" key="2">
    <citation type="submission" date="2023-05" db="EMBL/GenBank/DDBJ databases">
        <authorList>
            <person name="Fouks B."/>
        </authorList>
    </citation>
    <scope>NUCLEOTIDE SEQUENCE</scope>
    <source>
        <strain evidence="1">Stay&amp;Tobe</strain>
        <tissue evidence="1">Testes</tissue>
    </source>
</reference>
<gene>
    <name evidence="1" type="ORF">L9F63_020487</name>
</gene>
<dbReference type="PANTHER" id="PTHR44216">
    <property type="entry name" value="PROTEIN O-MANNOSYL-TRANSFERASE TMTC2"/>
    <property type="match status" value="1"/>
</dbReference>
<protein>
    <submittedName>
        <fullName evidence="1">Uncharacterized protein</fullName>
    </submittedName>
</protein>
<organism evidence="1 2">
    <name type="scientific">Diploptera punctata</name>
    <name type="common">Pacific beetle cockroach</name>
    <dbReference type="NCBI Taxonomy" id="6984"/>
    <lineage>
        <taxon>Eukaryota</taxon>
        <taxon>Metazoa</taxon>
        <taxon>Ecdysozoa</taxon>
        <taxon>Arthropoda</taxon>
        <taxon>Hexapoda</taxon>
        <taxon>Insecta</taxon>
        <taxon>Pterygota</taxon>
        <taxon>Neoptera</taxon>
        <taxon>Polyneoptera</taxon>
        <taxon>Dictyoptera</taxon>
        <taxon>Blattodea</taxon>
        <taxon>Blaberoidea</taxon>
        <taxon>Blaberidae</taxon>
        <taxon>Diplopterinae</taxon>
        <taxon>Diploptera</taxon>
    </lineage>
</organism>
<dbReference type="GO" id="GO:0005789">
    <property type="term" value="C:endoplasmic reticulum membrane"/>
    <property type="evidence" value="ECO:0007669"/>
    <property type="project" value="TreeGrafter"/>
</dbReference>
<accession>A0AAD8EDJ8</accession>
<dbReference type="GO" id="GO:0000030">
    <property type="term" value="F:mannosyltransferase activity"/>
    <property type="evidence" value="ECO:0007669"/>
    <property type="project" value="TreeGrafter"/>
</dbReference>
<dbReference type="GO" id="GO:0035269">
    <property type="term" value="P:protein O-linked glycosylation via mannose"/>
    <property type="evidence" value="ECO:0007669"/>
    <property type="project" value="TreeGrafter"/>
</dbReference>
<dbReference type="InterPro" id="IPR052384">
    <property type="entry name" value="TMTC_O-mannosyltransferase"/>
</dbReference>
<dbReference type="Proteomes" id="UP001233999">
    <property type="component" value="Unassembled WGS sequence"/>
</dbReference>
<dbReference type="PANTHER" id="PTHR44216:SF3">
    <property type="entry name" value="PROTEIN O-MANNOSYL-TRANSFERASE TMTC2"/>
    <property type="match status" value="1"/>
</dbReference>